<dbReference type="InterPro" id="IPR011051">
    <property type="entry name" value="RmlC_Cupin_sf"/>
</dbReference>
<dbReference type="UniPathway" id="UPA00126">
    <property type="reaction ID" value="UER00423"/>
</dbReference>
<evidence type="ECO:0000259" key="1">
    <source>
        <dbReference type="Pfam" id="PF20511"/>
    </source>
</evidence>
<dbReference type="InterPro" id="IPR014710">
    <property type="entry name" value="RmlC-like_jellyroll"/>
</dbReference>
<dbReference type="AlphaFoldDB" id="A0A0A9WMH9"/>
<reference evidence="2" key="1">
    <citation type="journal article" date="2014" name="PLoS ONE">
        <title>Transcriptome-Based Identification of ABC Transporters in the Western Tarnished Plant Bug Lygus hesperus.</title>
        <authorList>
            <person name="Hull J.J."/>
            <person name="Chaney K."/>
            <person name="Geib S.M."/>
            <person name="Fabrick J.A."/>
            <person name="Brent C.S."/>
            <person name="Walsh D."/>
            <person name="Lavine L.C."/>
        </authorList>
    </citation>
    <scope>NUCLEOTIDE SEQUENCE</scope>
</reference>
<dbReference type="EMBL" id="GBHO01034605">
    <property type="protein sequence ID" value="JAG08999.1"/>
    <property type="molecule type" value="Transcribed_RNA"/>
</dbReference>
<dbReference type="SUPFAM" id="SSF51182">
    <property type="entry name" value="RmlC-like cupins"/>
    <property type="match status" value="1"/>
</dbReference>
<dbReference type="EMBL" id="GDHC01010723">
    <property type="protein sequence ID" value="JAQ07906.1"/>
    <property type="molecule type" value="Transcribed_RNA"/>
</dbReference>
<reference evidence="3" key="3">
    <citation type="journal article" date="2016" name="Gigascience">
        <title>De novo construction of an expanded transcriptome assembly for the western tarnished plant bug, Lygus hesperus.</title>
        <authorList>
            <person name="Tassone E.E."/>
            <person name="Geib S.M."/>
            <person name="Hall B."/>
            <person name="Fabrick J.A."/>
            <person name="Brent C.S."/>
            <person name="Hull J.J."/>
        </authorList>
    </citation>
    <scope>NUCLEOTIDE SEQUENCE</scope>
</reference>
<dbReference type="GO" id="GO:0004476">
    <property type="term" value="F:mannose-6-phosphate isomerase activity"/>
    <property type="evidence" value="ECO:0007669"/>
    <property type="project" value="InterPro"/>
</dbReference>
<dbReference type="PANTHER" id="PTHR10309">
    <property type="entry name" value="MANNOSE-6-PHOSPHATE ISOMERASE"/>
    <property type="match status" value="1"/>
</dbReference>
<sequence>MASLIFLDAGVQNYAWGKPAASSFVAQMKQLSADHSGKMYAELWVGTHPSCPTHVLPSSHSLTHQGSTAGLQTLEEYLKTGDHMQAFFSPAHQSSAFANTVPYLLKILSVNSALSIQAHPCKALAEKLHAQNPDKYKDPNHKPELLCALTPF</sequence>
<dbReference type="GO" id="GO:0009298">
    <property type="term" value="P:GDP-mannose biosynthetic process"/>
    <property type="evidence" value="ECO:0007669"/>
    <property type="project" value="UniProtKB-UniPathway"/>
</dbReference>
<dbReference type="InterPro" id="IPR046457">
    <property type="entry name" value="PMI_typeI_cat"/>
</dbReference>
<dbReference type="PANTHER" id="PTHR10309:SF0">
    <property type="entry name" value="MANNOSE-6-PHOSPHATE ISOMERASE"/>
    <property type="match status" value="1"/>
</dbReference>
<proteinExistence type="predicted"/>
<organism evidence="2">
    <name type="scientific">Lygus hesperus</name>
    <name type="common">Western plant bug</name>
    <dbReference type="NCBI Taxonomy" id="30085"/>
    <lineage>
        <taxon>Eukaryota</taxon>
        <taxon>Metazoa</taxon>
        <taxon>Ecdysozoa</taxon>
        <taxon>Arthropoda</taxon>
        <taxon>Hexapoda</taxon>
        <taxon>Insecta</taxon>
        <taxon>Pterygota</taxon>
        <taxon>Neoptera</taxon>
        <taxon>Paraneoptera</taxon>
        <taxon>Hemiptera</taxon>
        <taxon>Heteroptera</taxon>
        <taxon>Panheteroptera</taxon>
        <taxon>Cimicomorpha</taxon>
        <taxon>Miridae</taxon>
        <taxon>Mirini</taxon>
        <taxon>Lygus</taxon>
    </lineage>
</organism>
<accession>A0A0A9WMH9</accession>
<dbReference type="PRINTS" id="PR00714">
    <property type="entry name" value="MAN6PISMRASE"/>
</dbReference>
<dbReference type="Gene3D" id="2.60.120.10">
    <property type="entry name" value="Jelly Rolls"/>
    <property type="match status" value="1"/>
</dbReference>
<dbReference type="InterPro" id="IPR018050">
    <property type="entry name" value="Pmannose_isomerase-type1_CS"/>
</dbReference>
<protein>
    <submittedName>
        <fullName evidence="2">Mannose-6-phosphate isomerase</fullName>
    </submittedName>
</protein>
<name>A0A0A9WMH9_LYGHE</name>
<dbReference type="GO" id="GO:0008270">
    <property type="term" value="F:zinc ion binding"/>
    <property type="evidence" value="ECO:0007669"/>
    <property type="project" value="InterPro"/>
</dbReference>
<dbReference type="Pfam" id="PF20511">
    <property type="entry name" value="PMI_typeI_cat"/>
    <property type="match status" value="1"/>
</dbReference>
<dbReference type="PROSITE" id="PS00965">
    <property type="entry name" value="PMI_I_1"/>
    <property type="match status" value="1"/>
</dbReference>
<evidence type="ECO:0000313" key="2">
    <source>
        <dbReference type="EMBL" id="JAG08999.1"/>
    </source>
</evidence>
<gene>
    <name evidence="2" type="primary">103E1.170</name>
    <name evidence="2" type="ORF">CM83_17105</name>
    <name evidence="3" type="ORF">g.9704</name>
</gene>
<evidence type="ECO:0000313" key="3">
    <source>
        <dbReference type="EMBL" id="JAQ07906.1"/>
    </source>
</evidence>
<reference evidence="2" key="2">
    <citation type="submission" date="2014-07" db="EMBL/GenBank/DDBJ databases">
        <authorList>
            <person name="Hull J."/>
        </authorList>
    </citation>
    <scope>NUCLEOTIDE SEQUENCE</scope>
</reference>
<feature type="domain" description="Phosphomannose isomerase type I catalytic" evidence="1">
    <location>
        <begin position="6"/>
        <end position="152"/>
    </location>
</feature>
<keyword evidence="2" id="KW-0413">Isomerase</keyword>
<dbReference type="InterPro" id="IPR016305">
    <property type="entry name" value="Mannose-6-P_Isomerase"/>
</dbReference>
<dbReference type="GO" id="GO:0005829">
    <property type="term" value="C:cytosol"/>
    <property type="evidence" value="ECO:0007669"/>
    <property type="project" value="TreeGrafter"/>
</dbReference>